<dbReference type="GO" id="GO:0005739">
    <property type="term" value="C:mitochondrion"/>
    <property type="evidence" value="ECO:0007669"/>
    <property type="project" value="UniProtKB-SubCell"/>
</dbReference>
<reference evidence="7 8" key="1">
    <citation type="submission" date="2017-04" db="EMBL/GenBank/DDBJ databases">
        <authorList>
            <person name="Afonso C.L."/>
            <person name="Miller P.J."/>
            <person name="Scott M.A."/>
            <person name="Spackman E."/>
            <person name="Goraichik I."/>
            <person name="Dimitrov K.M."/>
            <person name="Suarez D.L."/>
            <person name="Swayne D.E."/>
        </authorList>
    </citation>
    <scope>NUCLEOTIDE SEQUENCE [LARGE SCALE GENOMIC DNA]</scope>
</reference>
<dbReference type="STRING" id="1789683.A0A1X7QX05"/>
<proteinExistence type="inferred from homology"/>
<gene>
    <name evidence="7" type="ORF">KASA_0Q00847G</name>
</gene>
<evidence type="ECO:0000256" key="5">
    <source>
        <dbReference type="ARBA" id="ARBA00023274"/>
    </source>
</evidence>
<dbReference type="Gene3D" id="1.10.1200.10">
    <property type="entry name" value="ACP-like"/>
    <property type="match status" value="1"/>
</dbReference>
<comment type="subcellular location">
    <subcellularLocation>
        <location evidence="1">Mitochondrion</location>
    </subcellularLocation>
</comment>
<comment type="similarity">
    <text evidence="2">Belongs to the mitochondrion-specific ribosomal protein mL50 family.</text>
</comment>
<evidence type="ECO:0000256" key="4">
    <source>
        <dbReference type="ARBA" id="ARBA00023128"/>
    </source>
</evidence>
<evidence type="ECO:0000256" key="6">
    <source>
        <dbReference type="ARBA" id="ARBA00035183"/>
    </source>
</evidence>
<evidence type="ECO:0000313" key="8">
    <source>
        <dbReference type="Proteomes" id="UP000196158"/>
    </source>
</evidence>
<dbReference type="GO" id="GO:0005840">
    <property type="term" value="C:ribosome"/>
    <property type="evidence" value="ECO:0007669"/>
    <property type="project" value="UniProtKB-KW"/>
</dbReference>
<accession>A0A1X7QX05</accession>
<evidence type="ECO:0000313" key="7">
    <source>
        <dbReference type="EMBL" id="SMN17739.1"/>
    </source>
</evidence>
<evidence type="ECO:0000256" key="1">
    <source>
        <dbReference type="ARBA" id="ARBA00004173"/>
    </source>
</evidence>
<dbReference type="InterPro" id="IPR018305">
    <property type="entry name" value="Ribosomal_m50"/>
</dbReference>
<name>A0A1X7QX05_9SACH</name>
<dbReference type="GO" id="GO:1990904">
    <property type="term" value="C:ribonucleoprotein complex"/>
    <property type="evidence" value="ECO:0007669"/>
    <property type="project" value="UniProtKB-KW"/>
</dbReference>
<protein>
    <recommendedName>
        <fullName evidence="6">Large ribosomal subunit protein mL50</fullName>
    </recommendedName>
</protein>
<keyword evidence="4" id="KW-0496">Mitochondrion</keyword>
<dbReference type="Proteomes" id="UP000196158">
    <property type="component" value="Unassembled WGS sequence"/>
</dbReference>
<keyword evidence="5" id="KW-0687">Ribonucleoprotein</keyword>
<evidence type="ECO:0000256" key="3">
    <source>
        <dbReference type="ARBA" id="ARBA00022980"/>
    </source>
</evidence>
<dbReference type="AlphaFoldDB" id="A0A1X7QX05"/>
<sequence>MFNTRLLSKSGARLSSSCISATQRSRVTTRSFQSSAVNNDFFSWFKDKKKEKTKVKSTKEVISDIEAGKDVVEKKDNATTLELTPENFIGSFDKKRNDIPLDTVPFNRWISLDKVSTEAKLNSIILQSYNETFGTQLKEADNDKFTESFTDITKKFSFAKLLQAKSGFVLSDYQFTVLTSPNSFKDYYLREFVSGKSLRFKESEPNAIHLNKSSFKAPNIYIIPDVPAKEKRQKFKTLVNEVNEIENKITSDAIENAKQT</sequence>
<organism evidence="7 8">
    <name type="scientific">Maudiozyma saulgeensis</name>
    <dbReference type="NCBI Taxonomy" id="1789683"/>
    <lineage>
        <taxon>Eukaryota</taxon>
        <taxon>Fungi</taxon>
        <taxon>Dikarya</taxon>
        <taxon>Ascomycota</taxon>
        <taxon>Saccharomycotina</taxon>
        <taxon>Saccharomycetes</taxon>
        <taxon>Saccharomycetales</taxon>
        <taxon>Saccharomycetaceae</taxon>
        <taxon>Maudiozyma</taxon>
    </lineage>
</organism>
<dbReference type="OrthoDB" id="3980895at2759"/>
<keyword evidence="8" id="KW-1185">Reference proteome</keyword>
<keyword evidence="3 7" id="KW-0689">Ribosomal protein</keyword>
<evidence type="ECO:0000256" key="2">
    <source>
        <dbReference type="ARBA" id="ARBA00008860"/>
    </source>
</evidence>
<dbReference type="Pfam" id="PF10501">
    <property type="entry name" value="Ribosomal_L50"/>
    <property type="match status" value="1"/>
</dbReference>
<dbReference type="InterPro" id="IPR036736">
    <property type="entry name" value="ACP-like_sf"/>
</dbReference>
<dbReference type="EMBL" id="FXLY01000002">
    <property type="protein sequence ID" value="SMN17739.1"/>
    <property type="molecule type" value="Genomic_DNA"/>
</dbReference>